<dbReference type="Proteomes" id="UP000509448">
    <property type="component" value="Chromosome"/>
</dbReference>
<dbReference type="FunFam" id="2.40.110.10:FF:000002">
    <property type="entry name" value="Acyl-CoA dehydrogenase fadE12"/>
    <property type="match status" value="1"/>
</dbReference>
<evidence type="ECO:0000259" key="9">
    <source>
        <dbReference type="Pfam" id="PF02771"/>
    </source>
</evidence>
<dbReference type="FunFam" id="1.20.140.10:FF:000004">
    <property type="entry name" value="Acyl-CoA dehydrogenase FadE25"/>
    <property type="match status" value="1"/>
</dbReference>
<evidence type="ECO:0000259" key="7">
    <source>
        <dbReference type="Pfam" id="PF00441"/>
    </source>
</evidence>
<keyword evidence="4 6" id="KW-0274">FAD</keyword>
<feature type="domain" description="Acyl-CoA dehydrogenase/oxidase C-terminal" evidence="7">
    <location>
        <begin position="223"/>
        <end position="373"/>
    </location>
</feature>
<comment type="cofactor">
    <cofactor evidence="1 6">
        <name>FAD</name>
        <dbReference type="ChEBI" id="CHEBI:57692"/>
    </cofactor>
</comment>
<evidence type="ECO:0000256" key="2">
    <source>
        <dbReference type="ARBA" id="ARBA00009347"/>
    </source>
</evidence>
<feature type="domain" description="Acyl-CoA oxidase/dehydrogenase middle" evidence="8">
    <location>
        <begin position="112"/>
        <end position="211"/>
    </location>
</feature>
<dbReference type="Gene3D" id="1.20.140.10">
    <property type="entry name" value="Butyryl-CoA Dehydrogenase, subunit A, domain 3"/>
    <property type="match status" value="1"/>
</dbReference>
<evidence type="ECO:0000256" key="4">
    <source>
        <dbReference type="ARBA" id="ARBA00022827"/>
    </source>
</evidence>
<evidence type="ECO:0000313" key="10">
    <source>
        <dbReference type="EMBL" id="BBE41504.1"/>
    </source>
</evidence>
<dbReference type="EMBL" id="AP018732">
    <property type="protein sequence ID" value="BBE41504.1"/>
    <property type="molecule type" value="Genomic_DNA"/>
</dbReference>
<evidence type="ECO:0000259" key="8">
    <source>
        <dbReference type="Pfam" id="PF02770"/>
    </source>
</evidence>
<dbReference type="InterPro" id="IPR036250">
    <property type="entry name" value="AcylCo_DH-like_C"/>
</dbReference>
<dbReference type="GO" id="GO:0016937">
    <property type="term" value="F:short-chain fatty acyl-CoA dehydrogenase activity"/>
    <property type="evidence" value="ECO:0007669"/>
    <property type="project" value="UniProtKB-EC"/>
</dbReference>
<organism evidence="10 11">
    <name type="scientific">Conexivisphaera calida</name>
    <dbReference type="NCBI Taxonomy" id="1874277"/>
    <lineage>
        <taxon>Archaea</taxon>
        <taxon>Nitrososphaerota</taxon>
        <taxon>Conexivisphaeria</taxon>
        <taxon>Conexivisphaerales</taxon>
        <taxon>Conexivisphaeraceae</taxon>
        <taxon>Conexivisphaera</taxon>
    </lineage>
</organism>
<dbReference type="InterPro" id="IPR037069">
    <property type="entry name" value="AcylCoA_DH/ox_N_sf"/>
</dbReference>
<dbReference type="PIRSF" id="PIRSF016578">
    <property type="entry name" value="HsaA"/>
    <property type="match status" value="1"/>
</dbReference>
<dbReference type="InterPro" id="IPR013786">
    <property type="entry name" value="AcylCoA_DH/ox_N"/>
</dbReference>
<feature type="domain" description="Acyl-CoA dehydrogenase/oxidase N-terminal" evidence="9">
    <location>
        <begin position="1"/>
        <end position="107"/>
    </location>
</feature>
<proteinExistence type="inferred from homology"/>
<dbReference type="Pfam" id="PF02771">
    <property type="entry name" value="Acyl-CoA_dh_N"/>
    <property type="match status" value="1"/>
</dbReference>
<dbReference type="InterPro" id="IPR046373">
    <property type="entry name" value="Acyl-CoA_Oxase/DH_mid-dom_sf"/>
</dbReference>
<keyword evidence="11" id="KW-1185">Reference proteome</keyword>
<keyword evidence="5 6" id="KW-0560">Oxidoreductase</keyword>
<comment type="similarity">
    <text evidence="2 6">Belongs to the acyl-CoA dehydrogenase family.</text>
</comment>
<name>A0A4P2VAJ9_9ARCH</name>
<dbReference type="GO" id="GO:0050660">
    <property type="term" value="F:flavin adenine dinucleotide binding"/>
    <property type="evidence" value="ECO:0007669"/>
    <property type="project" value="InterPro"/>
</dbReference>
<keyword evidence="3 6" id="KW-0285">Flavoprotein</keyword>
<evidence type="ECO:0000256" key="3">
    <source>
        <dbReference type="ARBA" id="ARBA00022630"/>
    </source>
</evidence>
<dbReference type="FunFam" id="1.10.540.10:FF:000002">
    <property type="entry name" value="Acyl-CoA dehydrogenase FadE19"/>
    <property type="match status" value="1"/>
</dbReference>
<dbReference type="Gene3D" id="2.40.110.10">
    <property type="entry name" value="Butyryl-CoA Dehydrogenase, subunit A, domain 2"/>
    <property type="match status" value="1"/>
</dbReference>
<dbReference type="InterPro" id="IPR009100">
    <property type="entry name" value="AcylCoA_DH/oxidase_NM_dom_sf"/>
</dbReference>
<accession>A0A4P2VAJ9</accession>
<dbReference type="Pfam" id="PF02770">
    <property type="entry name" value="Acyl-CoA_dh_M"/>
    <property type="match status" value="1"/>
</dbReference>
<evidence type="ECO:0000256" key="5">
    <source>
        <dbReference type="ARBA" id="ARBA00023002"/>
    </source>
</evidence>
<evidence type="ECO:0000256" key="1">
    <source>
        <dbReference type="ARBA" id="ARBA00001974"/>
    </source>
</evidence>
<dbReference type="Gene3D" id="1.10.540.10">
    <property type="entry name" value="Acyl-CoA dehydrogenase/oxidase, N-terminal domain"/>
    <property type="match status" value="1"/>
</dbReference>
<gene>
    <name evidence="10" type="ORF">NAS2_0093</name>
</gene>
<dbReference type="InterPro" id="IPR009075">
    <property type="entry name" value="AcylCo_DH/oxidase_C"/>
</dbReference>
<dbReference type="SUPFAM" id="SSF56645">
    <property type="entry name" value="Acyl-CoA dehydrogenase NM domain-like"/>
    <property type="match status" value="1"/>
</dbReference>
<dbReference type="InterPro" id="IPR006091">
    <property type="entry name" value="Acyl-CoA_Oxase/DH_mid-dom"/>
</dbReference>
<dbReference type="AlphaFoldDB" id="A0A4P2VAJ9"/>
<dbReference type="PANTHER" id="PTHR43884:SF12">
    <property type="entry name" value="ISOVALERYL-COA DEHYDROGENASE, MITOCHONDRIAL-RELATED"/>
    <property type="match status" value="1"/>
</dbReference>
<sequence>MFRRIVEKFAEDSLRPRVKDVESADKIPVELIEGAKALGLMGIGVPPEYGGQGGGFKELAIMSEEISRVLPAFGTMLLVNRLFIDPLMMFGTADQKSRYLPPVAKGEVFAAHANTEPGAGSDVAGISTTAKMSSSGSKWILNGRKIFISNADRAQFFLVSARTSPSEPGKRWRGITAFIVERDYPGLRIGQKFNVMGLMGEHPSEVLLEDVEVPESNVLGKIGEGFKVVLTTYDYSRILIAAQAVGIAQGAFEAAFNYSIERNAFERPIIAFEGVSFKVAEMLMELEAARLLTYWAANLAESGDPKFVLASSIAKYYATETAVKISKNAISIHGGVGVDKESLVERYLRDAMITTIYEGANDVQKLTIAKSLLRAISKDVPIS</sequence>
<dbReference type="PANTHER" id="PTHR43884">
    <property type="entry name" value="ACYL-COA DEHYDROGENASE"/>
    <property type="match status" value="1"/>
</dbReference>
<protein>
    <submittedName>
        <fullName evidence="10">Butyryl-CoA dehydrogenase</fullName>
        <ecNumber evidence="10">1.3.8.1</ecNumber>
    </submittedName>
</protein>
<evidence type="ECO:0000313" key="11">
    <source>
        <dbReference type="Proteomes" id="UP000509448"/>
    </source>
</evidence>
<dbReference type="KEGG" id="ccai:NAS2_0093"/>
<dbReference type="EC" id="1.3.8.1" evidence="10"/>
<reference evidence="10 11" key="1">
    <citation type="journal article" date="2019" name="ISME J.">
        <title>Isolation and characterization of a thermophilic sulfur- and iron-reducing thaumarchaeote from a terrestrial acidic hot spring.</title>
        <authorList>
            <person name="Kato S."/>
            <person name="Itoh T."/>
            <person name="Yuki M."/>
            <person name="Nagamori M."/>
            <person name="Ohnishi M."/>
            <person name="Uematsu K."/>
            <person name="Suzuki K."/>
            <person name="Takashina T."/>
            <person name="Ohkuma M."/>
        </authorList>
    </citation>
    <scope>NUCLEOTIDE SEQUENCE [LARGE SCALE GENOMIC DNA]</scope>
    <source>
        <strain evidence="10 11">NAS-02</strain>
    </source>
</reference>
<dbReference type="Pfam" id="PF00441">
    <property type="entry name" value="Acyl-CoA_dh_1"/>
    <property type="match status" value="1"/>
</dbReference>
<evidence type="ECO:0000256" key="6">
    <source>
        <dbReference type="RuleBase" id="RU362125"/>
    </source>
</evidence>
<dbReference type="SUPFAM" id="SSF47203">
    <property type="entry name" value="Acyl-CoA dehydrogenase C-terminal domain-like"/>
    <property type="match status" value="1"/>
</dbReference>